<reference evidence="1 2" key="1">
    <citation type="journal article" date="2000" name="DNA Res.">
        <title>Complete genome structure of the nitrogen-fixing symbiotic bacterium Mesorhizobium loti.</title>
        <authorList>
            <person name="Kaneko T."/>
            <person name="Nakamura Y."/>
            <person name="Sato S."/>
            <person name="Asamizu E."/>
            <person name="Kato T."/>
            <person name="Sasamoto S."/>
            <person name="Watanabe A."/>
            <person name="Idesawa K."/>
            <person name="Ishikawa A."/>
            <person name="Kawashima K."/>
            <person name="Kimura T."/>
            <person name="Kishida Y."/>
            <person name="Kiyokawa C."/>
            <person name="Kohara M."/>
            <person name="Matsumoto M."/>
            <person name="Matsuno A."/>
            <person name="Mochizuki Y."/>
            <person name="Nakayama S."/>
            <person name="Nakazaki N."/>
            <person name="Shimpo S."/>
            <person name="Sugimoto M."/>
            <person name="Takeuchi C."/>
            <person name="Yamada M."/>
            <person name="Tabata S."/>
        </authorList>
    </citation>
    <scope>NUCLEOTIDE SEQUENCE [LARGE SCALE GENOMIC DNA]</scope>
    <source>
        <strain evidence="2">LMG 29417 / CECT 9101 / MAFF 303099</strain>
    </source>
</reference>
<name>Q98KS8_RHILO</name>
<dbReference type="InterPro" id="IPR014845">
    <property type="entry name" value="GYD/TTHA1554"/>
</dbReference>
<dbReference type="KEGG" id="mlo:mll1340"/>
<dbReference type="HOGENOM" id="CLU_155227_2_0_5"/>
<accession>Q98KS8</accession>
<dbReference type="Proteomes" id="UP000000552">
    <property type="component" value="Chromosome"/>
</dbReference>
<dbReference type="AlphaFoldDB" id="Q98KS8"/>
<evidence type="ECO:0000313" key="2">
    <source>
        <dbReference type="Proteomes" id="UP000000552"/>
    </source>
</evidence>
<proteinExistence type="predicted"/>
<dbReference type="EMBL" id="BA000012">
    <property type="protein sequence ID" value="BAB48736.1"/>
    <property type="molecule type" value="Genomic_DNA"/>
</dbReference>
<organism evidence="1 2">
    <name type="scientific">Mesorhizobium japonicum (strain LMG 29417 / CECT 9101 / MAFF 303099)</name>
    <name type="common">Mesorhizobium loti (strain MAFF 303099)</name>
    <dbReference type="NCBI Taxonomy" id="266835"/>
    <lineage>
        <taxon>Bacteria</taxon>
        <taxon>Pseudomonadati</taxon>
        <taxon>Pseudomonadota</taxon>
        <taxon>Alphaproteobacteria</taxon>
        <taxon>Hyphomicrobiales</taxon>
        <taxon>Phyllobacteriaceae</taxon>
        <taxon>Mesorhizobium</taxon>
    </lineage>
</organism>
<dbReference type="eggNOG" id="COG4274">
    <property type="taxonomic scope" value="Bacteria"/>
</dbReference>
<gene>
    <name evidence="1" type="ordered locus">mll1340</name>
</gene>
<protein>
    <submittedName>
        <fullName evidence="1">Mll1340 protein</fullName>
    </submittedName>
</protein>
<sequence>MPARSPLWEEPMAYYVLLSNFTDQGIKTIRDTQKRAEAFKAMASKSGIKVHTLLWTLGQYDVVAIAEADDDIAATALALSIASLGNIRTQTLRAFDTADMAKIMAKMA</sequence>
<evidence type="ECO:0000313" key="1">
    <source>
        <dbReference type="EMBL" id="BAB48736.1"/>
    </source>
</evidence>
<dbReference type="Pfam" id="PF08734">
    <property type="entry name" value="GYD"/>
    <property type="match status" value="1"/>
</dbReference>